<dbReference type="EC" id="2.7.11.1" evidence="1"/>
<feature type="compositionally biased region" description="Polar residues" evidence="10">
    <location>
        <begin position="16"/>
        <end position="26"/>
    </location>
</feature>
<evidence type="ECO:0000256" key="10">
    <source>
        <dbReference type="SAM" id="MobiDB-lite"/>
    </source>
</evidence>
<feature type="compositionally biased region" description="Acidic residues" evidence="10">
    <location>
        <begin position="504"/>
        <end position="513"/>
    </location>
</feature>
<feature type="binding site" evidence="9">
    <location>
        <position position="189"/>
    </location>
    <ligand>
        <name>ATP</name>
        <dbReference type="ChEBI" id="CHEBI:30616"/>
    </ligand>
</feature>
<dbReference type="PANTHER" id="PTHR47634:SF9">
    <property type="entry name" value="PROTEIN KINASE DOMAIN-CONTAINING PROTEIN-RELATED"/>
    <property type="match status" value="1"/>
</dbReference>
<dbReference type="OrthoDB" id="2649at2759"/>
<feature type="compositionally biased region" description="Polar residues" evidence="10">
    <location>
        <begin position="55"/>
        <end position="77"/>
    </location>
</feature>
<feature type="region of interest" description="Disordered" evidence="10">
    <location>
        <begin position="462"/>
        <end position="516"/>
    </location>
</feature>
<dbReference type="InterPro" id="IPR011009">
    <property type="entry name" value="Kinase-like_dom_sf"/>
</dbReference>
<comment type="catalytic activity">
    <reaction evidence="8">
        <text>L-seryl-[protein] + ATP = O-phospho-L-seryl-[protein] + ADP + H(+)</text>
        <dbReference type="Rhea" id="RHEA:17989"/>
        <dbReference type="Rhea" id="RHEA-COMP:9863"/>
        <dbReference type="Rhea" id="RHEA-COMP:11604"/>
        <dbReference type="ChEBI" id="CHEBI:15378"/>
        <dbReference type="ChEBI" id="CHEBI:29999"/>
        <dbReference type="ChEBI" id="CHEBI:30616"/>
        <dbReference type="ChEBI" id="CHEBI:83421"/>
        <dbReference type="ChEBI" id="CHEBI:456216"/>
        <dbReference type="EC" id="2.7.11.1"/>
    </reaction>
</comment>
<dbReference type="PROSITE" id="PS00107">
    <property type="entry name" value="PROTEIN_KINASE_ATP"/>
    <property type="match status" value="1"/>
</dbReference>
<keyword evidence="2" id="KW-0723">Serine/threonine-protein kinase</keyword>
<keyword evidence="3" id="KW-0808">Transferase</keyword>
<dbReference type="InterPro" id="IPR051334">
    <property type="entry name" value="SRPK"/>
</dbReference>
<dbReference type="HOGENOM" id="CLU_000288_81_12_1"/>
<feature type="compositionally biased region" description="Basic residues" evidence="10">
    <location>
        <begin position="377"/>
        <end position="386"/>
    </location>
</feature>
<evidence type="ECO:0000256" key="7">
    <source>
        <dbReference type="ARBA" id="ARBA00047899"/>
    </source>
</evidence>
<feature type="compositionally biased region" description="Low complexity" evidence="10">
    <location>
        <begin position="355"/>
        <end position="366"/>
    </location>
</feature>
<dbReference type="PROSITE" id="PS00108">
    <property type="entry name" value="PROTEIN_KINASE_ST"/>
    <property type="match status" value="1"/>
</dbReference>
<dbReference type="GO" id="GO:0005634">
    <property type="term" value="C:nucleus"/>
    <property type="evidence" value="ECO:0007669"/>
    <property type="project" value="TreeGrafter"/>
</dbReference>
<dbReference type="GO" id="GO:0005737">
    <property type="term" value="C:cytoplasm"/>
    <property type="evidence" value="ECO:0007669"/>
    <property type="project" value="TreeGrafter"/>
</dbReference>
<proteinExistence type="predicted"/>
<dbReference type="GO" id="GO:0000245">
    <property type="term" value="P:spliceosomal complex assembly"/>
    <property type="evidence" value="ECO:0007669"/>
    <property type="project" value="TreeGrafter"/>
</dbReference>
<protein>
    <recommendedName>
        <fullName evidence="1">non-specific serine/threonine protein kinase</fullName>
        <ecNumber evidence="1">2.7.11.1</ecNumber>
    </recommendedName>
</protein>
<keyword evidence="4 9" id="KW-0547">Nucleotide-binding</keyword>
<evidence type="ECO:0000256" key="3">
    <source>
        <dbReference type="ARBA" id="ARBA00022679"/>
    </source>
</evidence>
<comment type="catalytic activity">
    <reaction evidence="7">
        <text>L-threonyl-[protein] + ATP = O-phospho-L-threonyl-[protein] + ADP + H(+)</text>
        <dbReference type="Rhea" id="RHEA:46608"/>
        <dbReference type="Rhea" id="RHEA-COMP:11060"/>
        <dbReference type="Rhea" id="RHEA-COMP:11605"/>
        <dbReference type="ChEBI" id="CHEBI:15378"/>
        <dbReference type="ChEBI" id="CHEBI:30013"/>
        <dbReference type="ChEBI" id="CHEBI:30616"/>
        <dbReference type="ChEBI" id="CHEBI:61977"/>
        <dbReference type="ChEBI" id="CHEBI:456216"/>
        <dbReference type="EC" id="2.7.11.1"/>
    </reaction>
</comment>
<dbReference type="FunFam" id="1.10.510.10:FF:000275">
    <property type="entry name" value="SRSF protein kinase 2 isoform X3"/>
    <property type="match status" value="1"/>
</dbReference>
<dbReference type="Pfam" id="PF00069">
    <property type="entry name" value="Pkinase"/>
    <property type="match status" value="2"/>
</dbReference>
<feature type="domain" description="Protein kinase" evidence="11">
    <location>
        <begin position="160"/>
        <end position="729"/>
    </location>
</feature>
<comment type="caution">
    <text evidence="12">The sequence shown here is derived from an EMBL/GenBank/DDBJ whole genome shotgun (WGS) entry which is preliminary data.</text>
</comment>
<evidence type="ECO:0000256" key="2">
    <source>
        <dbReference type="ARBA" id="ARBA00022527"/>
    </source>
</evidence>
<evidence type="ECO:0000256" key="4">
    <source>
        <dbReference type="ARBA" id="ARBA00022741"/>
    </source>
</evidence>
<dbReference type="InterPro" id="IPR017441">
    <property type="entry name" value="Protein_kinase_ATP_BS"/>
</dbReference>
<name>H0GZK1_SACCK</name>
<dbReference type="PhylomeDB" id="H0GZK1"/>
<dbReference type="Proteomes" id="UP000009009">
    <property type="component" value="Unassembled WGS sequence"/>
</dbReference>
<dbReference type="GO" id="GO:0004674">
    <property type="term" value="F:protein serine/threonine kinase activity"/>
    <property type="evidence" value="ECO:0007669"/>
    <property type="project" value="UniProtKB-KW"/>
</dbReference>
<dbReference type="FunFam" id="1.10.510.10:FF:001045">
    <property type="entry name" value="Serine/threonine-protein kinase SKY1"/>
    <property type="match status" value="1"/>
</dbReference>
<evidence type="ECO:0000256" key="8">
    <source>
        <dbReference type="ARBA" id="ARBA00048679"/>
    </source>
</evidence>
<gene>
    <name evidence="12" type="ORF">VIN7_9268</name>
</gene>
<dbReference type="GO" id="GO:0005524">
    <property type="term" value="F:ATP binding"/>
    <property type="evidence" value="ECO:0007669"/>
    <property type="project" value="UniProtKB-UniRule"/>
</dbReference>
<dbReference type="PANTHER" id="PTHR47634">
    <property type="entry name" value="PROTEIN KINASE DOMAIN-CONTAINING PROTEIN-RELATED"/>
    <property type="match status" value="1"/>
</dbReference>
<keyword evidence="13" id="KW-1185">Reference proteome</keyword>
<evidence type="ECO:0000256" key="5">
    <source>
        <dbReference type="ARBA" id="ARBA00022777"/>
    </source>
</evidence>
<dbReference type="SUPFAM" id="SSF56112">
    <property type="entry name" value="Protein kinase-like (PK-like)"/>
    <property type="match status" value="1"/>
</dbReference>
<accession>H0GZK1</accession>
<sequence>MGSSINYPGFVTKSTHLASSGANASISCEEAASSQETKKNFFQRDYNTMKKAPTPTKSKLSLALQTSKVSSSASGTVPESIPPETKDISTNSVKKQQGDGIESPVSVQSESGSRSDSDSDSDSDSSMSSCDERNEESLKDYRPGGYHPAFKGEPYKDSRYILVRKLGWGHFSTVWLARDTINNTHVAMKIVRSDKVYTEAAEDEIKLLQRVNDADNTKDDSMGANHILKLLDHFNHKGPNGVHVVMVFEVLGENLLALIKKYEHRGIPLIYVKQISKQLLLGLDYMHRRCGIIHTDIKPENILMEIGDVEGIVQMVEALDKQKREAKRLQRHVSRSSDATANESSDEKWAECQTSVPPVSNSNSKSRSTEKDLSKRTCFRRPRRHTIITGSQPLPSPISSSNFFEMRSHFCGSNHNSFSSVSGNRNIPSSVNTSSINNCVGSKNNSNFLNSMPHSVTRMFINESNNNSDSNNTNSNDNNDDNNNNNNNNTKKNNNNDYNTNNDNDNDNNDDDITNTPLHEEQLADSLSTFDISNISQTSDTNAAYISNITDSNSNISSNTGSPENLIQIKIADLGNACWYDEHYTNSIQTREYRAPEVLLGAPWGCGADIWSTACLIFELITGDFLFEPDEGHSYTKDDDHIAQIIELLGELPSYLLRNGKYTRTFFNSRGLLRNISKLKFWPLKDVLSEKYKFPKDEAKEISDFLSPMLQLDPRKRADAGGLVNHPWLKDTLGMEGIQVHDRELYGSGCDLPGWFEEVRDHKGH</sequence>
<feature type="compositionally biased region" description="Low complexity" evidence="10">
    <location>
        <begin position="464"/>
        <end position="503"/>
    </location>
</feature>
<dbReference type="GO" id="GO:0050684">
    <property type="term" value="P:regulation of mRNA processing"/>
    <property type="evidence" value="ECO:0007669"/>
    <property type="project" value="TreeGrafter"/>
</dbReference>
<evidence type="ECO:0000256" key="1">
    <source>
        <dbReference type="ARBA" id="ARBA00012513"/>
    </source>
</evidence>
<dbReference type="InterPro" id="IPR000719">
    <property type="entry name" value="Prot_kinase_dom"/>
</dbReference>
<dbReference type="Gene3D" id="3.30.200.20">
    <property type="entry name" value="Phosphorylase Kinase, domain 1"/>
    <property type="match status" value="1"/>
</dbReference>
<keyword evidence="5" id="KW-0418">Kinase</keyword>
<evidence type="ECO:0000259" key="11">
    <source>
        <dbReference type="PROSITE" id="PS50011"/>
    </source>
</evidence>
<evidence type="ECO:0000256" key="9">
    <source>
        <dbReference type="PROSITE-ProRule" id="PRU10141"/>
    </source>
</evidence>
<reference evidence="12 13" key="1">
    <citation type="journal article" date="2012" name="FEMS Yeast Res.">
        <title>The genome sequence of the wine yeast VIN7 reveals an allotriploid hybrid genome with Saccharomyces cerevisiae and Saccharomyces kudriavzevii origins.</title>
        <authorList>
            <person name="Borneman A.R."/>
            <person name="Desany B.A."/>
            <person name="Riches D."/>
            <person name="Affourtit J.P."/>
            <person name="Forgan A.H."/>
            <person name="Pretorius I.S."/>
            <person name="Egholm M."/>
            <person name="Chambers P.J."/>
        </authorList>
    </citation>
    <scope>NUCLEOTIDE SEQUENCE [LARGE SCALE GENOMIC DNA]</scope>
    <source>
        <strain evidence="12 13">VIN7</strain>
    </source>
</reference>
<dbReference type="Gene3D" id="1.10.510.10">
    <property type="entry name" value="Transferase(Phosphotransferase) domain 1"/>
    <property type="match status" value="2"/>
</dbReference>
<dbReference type="InterPro" id="IPR008271">
    <property type="entry name" value="Ser/Thr_kinase_AS"/>
</dbReference>
<feature type="region of interest" description="Disordered" evidence="10">
    <location>
        <begin position="16"/>
        <end position="149"/>
    </location>
</feature>
<dbReference type="SMART" id="SM00220">
    <property type="entry name" value="S_TKc"/>
    <property type="match status" value="1"/>
</dbReference>
<dbReference type="AlphaFoldDB" id="H0GZK1"/>
<keyword evidence="6 9" id="KW-0067">ATP-binding</keyword>
<evidence type="ECO:0000313" key="13">
    <source>
        <dbReference type="Proteomes" id="UP000009009"/>
    </source>
</evidence>
<feature type="compositionally biased region" description="Basic and acidic residues" evidence="10">
    <location>
        <begin position="130"/>
        <end position="142"/>
    </location>
</feature>
<dbReference type="PROSITE" id="PS50011">
    <property type="entry name" value="PROTEIN_KINASE_DOM"/>
    <property type="match status" value="1"/>
</dbReference>
<evidence type="ECO:0000256" key="6">
    <source>
        <dbReference type="ARBA" id="ARBA00022840"/>
    </source>
</evidence>
<dbReference type="EMBL" id="AGVY01000336">
    <property type="protein sequence ID" value="EHN00780.1"/>
    <property type="molecule type" value="Genomic_DNA"/>
</dbReference>
<evidence type="ECO:0000313" key="12">
    <source>
        <dbReference type="EMBL" id="EHN00780.1"/>
    </source>
</evidence>
<feature type="region of interest" description="Disordered" evidence="10">
    <location>
        <begin position="326"/>
        <end position="394"/>
    </location>
</feature>
<organism evidence="12 13">
    <name type="scientific">Saccharomyces cerevisiae x Saccharomyces kudriavzevii (strain VIN7)</name>
    <name type="common">Yeast</name>
    <dbReference type="NCBI Taxonomy" id="1095631"/>
    <lineage>
        <taxon>Eukaryota</taxon>
        <taxon>Fungi</taxon>
        <taxon>Dikarya</taxon>
        <taxon>Ascomycota</taxon>
        <taxon>Saccharomycotina</taxon>
        <taxon>Saccharomycetes</taxon>
        <taxon>Saccharomycetales</taxon>
        <taxon>Saccharomycetaceae</taxon>
        <taxon>Saccharomyces</taxon>
    </lineage>
</organism>